<name>A0A3N5CWH2_9SPHN</name>
<organism evidence="4 5">
    <name type="scientific">Aurantiacibacter spongiae</name>
    <dbReference type="NCBI Taxonomy" id="2488860"/>
    <lineage>
        <taxon>Bacteria</taxon>
        <taxon>Pseudomonadati</taxon>
        <taxon>Pseudomonadota</taxon>
        <taxon>Alphaproteobacteria</taxon>
        <taxon>Sphingomonadales</taxon>
        <taxon>Erythrobacteraceae</taxon>
        <taxon>Aurantiacibacter</taxon>
    </lineage>
</organism>
<keyword evidence="1" id="KW-0902">Two-component regulatory system</keyword>
<dbReference type="Proteomes" id="UP000275232">
    <property type="component" value="Unassembled WGS sequence"/>
</dbReference>
<dbReference type="GO" id="GO:0000160">
    <property type="term" value="P:phosphorelay signal transduction system"/>
    <property type="evidence" value="ECO:0007669"/>
    <property type="project" value="UniProtKB-KW"/>
</dbReference>
<feature type="domain" description="HPt" evidence="3">
    <location>
        <begin position="4"/>
        <end position="92"/>
    </location>
</feature>
<evidence type="ECO:0000259" key="3">
    <source>
        <dbReference type="PROSITE" id="PS50894"/>
    </source>
</evidence>
<reference evidence="4 5" key="1">
    <citation type="submission" date="2018-11" db="EMBL/GenBank/DDBJ databases">
        <title>Erythrobacter spongiae sp. nov., isolated from a marine sponge.</title>
        <authorList>
            <person name="Zhuang L."/>
            <person name="Luo L."/>
        </authorList>
    </citation>
    <scope>NUCLEOTIDE SEQUENCE [LARGE SCALE GENOMIC DNA]</scope>
    <source>
        <strain evidence="4 5">HN-E23</strain>
    </source>
</reference>
<comment type="caution">
    <text evidence="4">The sequence shown here is derived from an EMBL/GenBank/DDBJ whole genome shotgun (WGS) entry which is preliminary data.</text>
</comment>
<proteinExistence type="predicted"/>
<dbReference type="GO" id="GO:0004672">
    <property type="term" value="F:protein kinase activity"/>
    <property type="evidence" value="ECO:0007669"/>
    <property type="project" value="UniProtKB-ARBA"/>
</dbReference>
<keyword evidence="5" id="KW-1185">Reference proteome</keyword>
<dbReference type="Gene3D" id="1.20.120.160">
    <property type="entry name" value="HPT domain"/>
    <property type="match status" value="1"/>
</dbReference>
<keyword evidence="2" id="KW-0597">Phosphoprotein</keyword>
<sequence>MTEFDTRMASLKARFAERMAEEREILQAALATCNRPALRDQAHKLAGIAPMLGFLALGDAALALEATVDAGEEHAAAAHRVIALLDAAPLPD</sequence>
<dbReference type="InterPro" id="IPR008207">
    <property type="entry name" value="Sig_transdc_His_kin_Hpt_dom"/>
</dbReference>
<evidence type="ECO:0000313" key="4">
    <source>
        <dbReference type="EMBL" id="RPF70989.1"/>
    </source>
</evidence>
<evidence type="ECO:0000256" key="1">
    <source>
        <dbReference type="ARBA" id="ARBA00023012"/>
    </source>
</evidence>
<evidence type="ECO:0000313" key="5">
    <source>
        <dbReference type="Proteomes" id="UP000275232"/>
    </source>
</evidence>
<accession>A0A3N5CWH2</accession>
<dbReference type="InterPro" id="IPR036641">
    <property type="entry name" value="HPT_dom_sf"/>
</dbReference>
<dbReference type="RefSeq" id="WP_123879002.1">
    <property type="nucleotide sequence ID" value="NZ_RPFZ01000001.1"/>
</dbReference>
<feature type="modified residue" description="Phosphohistidine" evidence="2">
    <location>
        <position position="43"/>
    </location>
</feature>
<dbReference type="SUPFAM" id="SSF47226">
    <property type="entry name" value="Histidine-containing phosphotransfer domain, HPT domain"/>
    <property type="match status" value="1"/>
</dbReference>
<gene>
    <name evidence="4" type="ORF">EG799_04665</name>
</gene>
<evidence type="ECO:0000256" key="2">
    <source>
        <dbReference type="PROSITE-ProRule" id="PRU00110"/>
    </source>
</evidence>
<dbReference type="Pfam" id="PF01627">
    <property type="entry name" value="Hpt"/>
    <property type="match status" value="1"/>
</dbReference>
<dbReference type="EMBL" id="RPFZ01000001">
    <property type="protein sequence ID" value="RPF70989.1"/>
    <property type="molecule type" value="Genomic_DNA"/>
</dbReference>
<dbReference type="PROSITE" id="PS50894">
    <property type="entry name" value="HPT"/>
    <property type="match status" value="1"/>
</dbReference>
<protein>
    <recommendedName>
        <fullName evidence="3">HPt domain-containing protein</fullName>
    </recommendedName>
</protein>
<dbReference type="AlphaFoldDB" id="A0A3N5CWH2"/>